<evidence type="ECO:0008006" key="4">
    <source>
        <dbReference type="Google" id="ProtNLM"/>
    </source>
</evidence>
<reference evidence="2 3" key="1">
    <citation type="submission" date="2015-01" db="EMBL/GenBank/DDBJ databases">
        <title>Evolution of Trichinella species and genotypes.</title>
        <authorList>
            <person name="Korhonen P.K."/>
            <person name="Edoardo P."/>
            <person name="Giuseppe L.R."/>
            <person name="Gasser R.B."/>
        </authorList>
    </citation>
    <scope>NUCLEOTIDE SEQUENCE [LARGE SCALE GENOMIC DNA]</scope>
    <source>
        <strain evidence="2">ISS1029</strain>
    </source>
</reference>
<organism evidence="2 3">
    <name type="scientific">Trichinella zimbabwensis</name>
    <dbReference type="NCBI Taxonomy" id="268475"/>
    <lineage>
        <taxon>Eukaryota</taxon>
        <taxon>Metazoa</taxon>
        <taxon>Ecdysozoa</taxon>
        <taxon>Nematoda</taxon>
        <taxon>Enoplea</taxon>
        <taxon>Dorylaimia</taxon>
        <taxon>Trichinellida</taxon>
        <taxon>Trichinellidae</taxon>
        <taxon>Trichinella</taxon>
    </lineage>
</organism>
<evidence type="ECO:0000313" key="3">
    <source>
        <dbReference type="Proteomes" id="UP000055024"/>
    </source>
</evidence>
<evidence type="ECO:0000313" key="2">
    <source>
        <dbReference type="EMBL" id="KRZ16596.1"/>
    </source>
</evidence>
<evidence type="ECO:0000256" key="1">
    <source>
        <dbReference type="SAM" id="MobiDB-lite"/>
    </source>
</evidence>
<feature type="region of interest" description="Disordered" evidence="1">
    <location>
        <begin position="24"/>
        <end position="88"/>
    </location>
</feature>
<feature type="region of interest" description="Disordered" evidence="1">
    <location>
        <begin position="117"/>
        <end position="247"/>
    </location>
</feature>
<comment type="caution">
    <text evidence="2">The sequence shown here is derived from an EMBL/GenBank/DDBJ whole genome shotgun (WGS) entry which is preliminary data.</text>
</comment>
<keyword evidence="3" id="KW-1185">Reference proteome</keyword>
<dbReference type="EMBL" id="JYDP01000010">
    <property type="protein sequence ID" value="KRZ16596.1"/>
    <property type="molecule type" value="Genomic_DNA"/>
</dbReference>
<sequence length="697" mass="81181">MQSCLSYCLKFPIIMTDGAMSEEKCNMSDQSCSDENSDEVCEDAANSSALKNSTDDSDENAKESDEWNSGDEEEERRKNEEEDKRHASVISELRKILLEEDVSMEDKGKIMDEIRVKEEKKAEENIQRQRLKEEKILQREKRKEEQRLKKEQLEIAKQKRIEERERRMAEKEAQKLKREEEKRIRMEQKKKLEEEKLAEKKKQEEARQRRLLEKQKQEEEKQKEKALREKERQQKQMEKDKLEEEKRQRMMEKEKLENEKARKQEMMQKRFKRFFISMKPSSAEDESKIKDENAVSVMPSNALASNSSFELNNFYASIYAQNIPIESLRCEMKRKQCQLEQSIPMKKDHQSNDSTISRVYKVKFLQLGFSASKNCPYIGIFNETSDIITGRTPLGRDWELFDYNQEESDISDACLSEVIGKFVQLTKELLIAEFYFKQDDEESSDSFEIDDFFVPADYLSDSEKDGDPTENSQCGTEQNKSKEKECCFKDAFGRRVFNKKVEMEIKGPFWDCSDANLPPELSFAKVSNLQMFEQDDRSFILLFQIIPVGPTPVCTSLDLVVGEKSTATANRTKIISDNILPDLINMVHGSKAGLQKIVDAFIEKCSSMNVDEIPSKRQTEKKIREIAKRELLPGGTTPCWVVSDELVEKYNLPNVRDEKPNLKRSLPTSMDSPGTLDRFLQAADEKRQKTIQPVNIL</sequence>
<feature type="compositionally biased region" description="Basic and acidic residues" evidence="1">
    <location>
        <begin position="75"/>
        <end position="88"/>
    </location>
</feature>
<dbReference type="STRING" id="268475.A0A0V1I2I8"/>
<gene>
    <name evidence="2" type="ORF">T11_10955</name>
</gene>
<proteinExistence type="predicted"/>
<dbReference type="Proteomes" id="UP000055024">
    <property type="component" value="Unassembled WGS sequence"/>
</dbReference>
<protein>
    <recommendedName>
        <fullName evidence="4">Chromatin assembly factor 1 subunit A</fullName>
    </recommendedName>
</protein>
<accession>A0A0V1I2I8</accession>
<dbReference type="AlphaFoldDB" id="A0A0V1I2I8"/>
<name>A0A0V1I2I8_9BILA</name>
<dbReference type="OrthoDB" id="79480at2759"/>